<evidence type="ECO:0000313" key="3">
    <source>
        <dbReference type="Proteomes" id="UP001295423"/>
    </source>
</evidence>
<dbReference type="Gene3D" id="3.90.1410.10">
    <property type="entry name" value="set domain protein methyltransferase, domain 1"/>
    <property type="match status" value="1"/>
</dbReference>
<dbReference type="AlphaFoldDB" id="A0AAD2CG30"/>
<dbReference type="GO" id="GO:0005634">
    <property type="term" value="C:nucleus"/>
    <property type="evidence" value="ECO:0007669"/>
    <property type="project" value="TreeGrafter"/>
</dbReference>
<dbReference type="Proteomes" id="UP001295423">
    <property type="component" value="Unassembled WGS sequence"/>
</dbReference>
<dbReference type="InterPro" id="IPR001214">
    <property type="entry name" value="SET_dom"/>
</dbReference>
<dbReference type="InterPro" id="IPR046341">
    <property type="entry name" value="SET_dom_sf"/>
</dbReference>
<evidence type="ECO:0000313" key="2">
    <source>
        <dbReference type="EMBL" id="CAJ1896654.1"/>
    </source>
</evidence>
<dbReference type="EMBL" id="CAKOGP040000001">
    <property type="protein sequence ID" value="CAJ1896654.1"/>
    <property type="molecule type" value="Genomic_DNA"/>
</dbReference>
<evidence type="ECO:0000259" key="1">
    <source>
        <dbReference type="PROSITE" id="PS50280"/>
    </source>
</evidence>
<dbReference type="PROSITE" id="PS50280">
    <property type="entry name" value="SET"/>
    <property type="match status" value="1"/>
</dbReference>
<sequence length="312" mass="35655">MKTLIYLLAASSDSIFHDWCSSVGIETPAARLVTTPESVAGRGVFATEDVEEGDTVIRIPHDTLLHEYNAAVILPEVTKKHKKTRRRYSRRQSRLLRPFGKKYEFAEPSDLWQAEFTQYCLSSLESNNFWAPWIQQWQRDDPMQRLFERNVSPDDENSIIKCIAEIKKDLLPNEDPLKIRAAVDIRLRRLAELKELYGLADSDSSMYGTVISRAIDLGDGTLAVIPMFDMVNHSMNPNLNLSIDFEHEMLDMKATRPIKKGEEMFVSYHDEENQDNEFGSLWSAVQWGIPEAALQIPEPQIASAQIREPQTA</sequence>
<dbReference type="CDD" id="cd10527">
    <property type="entry name" value="SET_LSMT"/>
    <property type="match status" value="1"/>
</dbReference>
<comment type="caution">
    <text evidence="2">The sequence shown here is derived from an EMBL/GenBank/DDBJ whole genome shotgun (WGS) entry which is preliminary data.</text>
</comment>
<dbReference type="GO" id="GO:0016279">
    <property type="term" value="F:protein-lysine N-methyltransferase activity"/>
    <property type="evidence" value="ECO:0007669"/>
    <property type="project" value="TreeGrafter"/>
</dbReference>
<reference evidence="2" key="1">
    <citation type="submission" date="2023-08" db="EMBL/GenBank/DDBJ databases">
        <authorList>
            <person name="Audoor S."/>
            <person name="Bilcke G."/>
        </authorList>
    </citation>
    <scope>NUCLEOTIDE SEQUENCE</scope>
</reference>
<feature type="domain" description="SET" evidence="1">
    <location>
        <begin position="28"/>
        <end position="269"/>
    </location>
</feature>
<organism evidence="2 3">
    <name type="scientific">Cylindrotheca closterium</name>
    <dbReference type="NCBI Taxonomy" id="2856"/>
    <lineage>
        <taxon>Eukaryota</taxon>
        <taxon>Sar</taxon>
        <taxon>Stramenopiles</taxon>
        <taxon>Ochrophyta</taxon>
        <taxon>Bacillariophyta</taxon>
        <taxon>Bacillariophyceae</taxon>
        <taxon>Bacillariophycidae</taxon>
        <taxon>Bacillariales</taxon>
        <taxon>Bacillariaceae</taxon>
        <taxon>Cylindrotheca</taxon>
    </lineage>
</organism>
<dbReference type="InterPro" id="IPR050600">
    <property type="entry name" value="SETD3_SETD6_MTase"/>
</dbReference>
<name>A0AAD2CG30_9STRA</name>
<dbReference type="Pfam" id="PF00856">
    <property type="entry name" value="SET"/>
    <property type="match status" value="1"/>
</dbReference>
<dbReference type="SMART" id="SM00317">
    <property type="entry name" value="SET"/>
    <property type="match status" value="1"/>
</dbReference>
<proteinExistence type="predicted"/>
<keyword evidence="3" id="KW-1185">Reference proteome</keyword>
<dbReference type="SUPFAM" id="SSF82199">
    <property type="entry name" value="SET domain"/>
    <property type="match status" value="1"/>
</dbReference>
<protein>
    <recommendedName>
        <fullName evidence="1">SET domain-containing protein</fullName>
    </recommendedName>
</protein>
<accession>A0AAD2CG30</accession>
<dbReference type="PANTHER" id="PTHR13271:SF34">
    <property type="entry name" value="N-LYSINE METHYLTRANSFERASE SETD6"/>
    <property type="match status" value="1"/>
</dbReference>
<dbReference type="PANTHER" id="PTHR13271">
    <property type="entry name" value="UNCHARACTERIZED PUTATIVE METHYLTRANSFERASE"/>
    <property type="match status" value="1"/>
</dbReference>
<gene>
    <name evidence="2" type="ORF">CYCCA115_LOCUS205</name>
</gene>